<dbReference type="Proteomes" id="UP001524478">
    <property type="component" value="Unassembled WGS sequence"/>
</dbReference>
<name>A0ABT1S6J4_9FIRM</name>
<gene>
    <name evidence="3" type="ORF">NE686_03230</name>
</gene>
<keyword evidence="1" id="KW-0472">Membrane</keyword>
<evidence type="ECO:0000313" key="4">
    <source>
        <dbReference type="Proteomes" id="UP001524478"/>
    </source>
</evidence>
<keyword evidence="1" id="KW-1133">Transmembrane helix</keyword>
<evidence type="ECO:0000313" key="3">
    <source>
        <dbReference type="EMBL" id="MCQ4922086.1"/>
    </source>
</evidence>
<dbReference type="EMBL" id="JANGAC010000002">
    <property type="protein sequence ID" value="MCQ4922086.1"/>
    <property type="molecule type" value="Genomic_DNA"/>
</dbReference>
<dbReference type="InterPro" id="IPR025377">
    <property type="entry name" value="DUF4367"/>
</dbReference>
<dbReference type="Pfam" id="PF14285">
    <property type="entry name" value="DUF4367"/>
    <property type="match status" value="1"/>
</dbReference>
<evidence type="ECO:0000259" key="2">
    <source>
        <dbReference type="Pfam" id="PF14285"/>
    </source>
</evidence>
<keyword evidence="1" id="KW-0812">Transmembrane</keyword>
<accession>A0ABT1S6J4</accession>
<protein>
    <submittedName>
        <fullName evidence="3">DUF4367 domain-containing protein</fullName>
    </submittedName>
</protein>
<organism evidence="3 4">
    <name type="scientific">Tissierella carlieri</name>
    <dbReference type="NCBI Taxonomy" id="689904"/>
    <lineage>
        <taxon>Bacteria</taxon>
        <taxon>Bacillati</taxon>
        <taxon>Bacillota</taxon>
        <taxon>Tissierellia</taxon>
        <taxon>Tissierellales</taxon>
        <taxon>Tissierellaceae</taxon>
        <taxon>Tissierella</taxon>
    </lineage>
</organism>
<sequence>MSKYTIDDDLLYKYVKSAENIMLENWPKEEELFHKFSKRFQKKMNKLIQQEKRSPFMKSFINYSKKVAIIFLIFISIVFATTMSVEAYRIKFFEVITEIWEEFTSVVFKNKDNINEDKLIPINPIYIPDNFKIIEHEINSYEQFIYWQNDNGIEIMFEQAKITANSIITDTEGIDVEELLIGEQKIICFTNKNVNQFYWNDDNYTYTIISEYDKNELLKMVKSIIDKR</sequence>
<proteinExistence type="predicted"/>
<reference evidence="3 4" key="1">
    <citation type="submission" date="2022-06" db="EMBL/GenBank/DDBJ databases">
        <title>Isolation of gut microbiota from human fecal samples.</title>
        <authorList>
            <person name="Pamer E.G."/>
            <person name="Barat B."/>
            <person name="Waligurski E."/>
            <person name="Medina S."/>
            <person name="Paddock L."/>
            <person name="Mostad J."/>
        </authorList>
    </citation>
    <scope>NUCLEOTIDE SEQUENCE [LARGE SCALE GENOMIC DNA]</scope>
    <source>
        <strain evidence="3 4">DFI.7.95</strain>
    </source>
</reference>
<comment type="caution">
    <text evidence="3">The sequence shown here is derived from an EMBL/GenBank/DDBJ whole genome shotgun (WGS) entry which is preliminary data.</text>
</comment>
<feature type="domain" description="DUF4367" evidence="2">
    <location>
        <begin position="122"/>
        <end position="224"/>
    </location>
</feature>
<feature type="transmembrane region" description="Helical" evidence="1">
    <location>
        <begin position="67"/>
        <end position="85"/>
    </location>
</feature>
<keyword evidence="4" id="KW-1185">Reference proteome</keyword>
<evidence type="ECO:0000256" key="1">
    <source>
        <dbReference type="SAM" id="Phobius"/>
    </source>
</evidence>
<dbReference type="RefSeq" id="WP_216562833.1">
    <property type="nucleotide sequence ID" value="NZ_JAHLOH010000056.1"/>
</dbReference>